<dbReference type="RefSeq" id="WP_223664207.1">
    <property type="nucleotide sequence ID" value="NZ_CP082364.1"/>
</dbReference>
<dbReference type="InterPro" id="IPR010981">
    <property type="entry name" value="SinR/SinI_dimer_dom"/>
</dbReference>
<keyword evidence="3" id="KW-1185">Reference proteome</keyword>
<dbReference type="Pfam" id="PF08671">
    <property type="entry name" value="SinI"/>
    <property type="match status" value="1"/>
</dbReference>
<dbReference type="InterPro" id="IPR036281">
    <property type="entry name" value="SinR/SinI_dimer_dom_sf"/>
</dbReference>
<evidence type="ECO:0000313" key="2">
    <source>
        <dbReference type="EMBL" id="KIL77238.1"/>
    </source>
</evidence>
<dbReference type="EMBL" id="JXLP01000016">
    <property type="protein sequence ID" value="KIL77238.1"/>
    <property type="molecule type" value="Genomic_DNA"/>
</dbReference>
<evidence type="ECO:0000259" key="1">
    <source>
        <dbReference type="PROSITE" id="PS51500"/>
    </source>
</evidence>
<proteinExistence type="predicted"/>
<organism evidence="2 3">
    <name type="scientific">Bacillus badius</name>
    <dbReference type="NCBI Taxonomy" id="1455"/>
    <lineage>
        <taxon>Bacteria</taxon>
        <taxon>Bacillati</taxon>
        <taxon>Bacillota</taxon>
        <taxon>Bacilli</taxon>
        <taxon>Bacillales</taxon>
        <taxon>Bacillaceae</taxon>
        <taxon>Pseudobacillus</taxon>
    </lineage>
</organism>
<reference evidence="2 3" key="1">
    <citation type="submission" date="2015-01" db="EMBL/GenBank/DDBJ databases">
        <title>Genome Assembly of Bacillus badius MTCC 1458.</title>
        <authorList>
            <person name="Verma A."/>
            <person name="Khatri I."/>
            <person name="Mual P."/>
            <person name="Subramanian S."/>
            <person name="Krishnamurthi S."/>
        </authorList>
    </citation>
    <scope>NUCLEOTIDE SEQUENCE [LARGE SCALE GENOMIC DNA]</scope>
    <source>
        <strain evidence="2 3">MTCC 1458</strain>
    </source>
</reference>
<evidence type="ECO:0000313" key="3">
    <source>
        <dbReference type="Proteomes" id="UP000031982"/>
    </source>
</evidence>
<dbReference type="SUPFAM" id="SSF47406">
    <property type="entry name" value="SinR repressor dimerisation domain-like"/>
    <property type="match status" value="1"/>
</dbReference>
<gene>
    <name evidence="2" type="ORF">SD77_1685</name>
</gene>
<feature type="domain" description="Sin" evidence="1">
    <location>
        <begin position="7"/>
        <end position="45"/>
    </location>
</feature>
<name>A0ABR5AST5_BACBA</name>
<protein>
    <recommendedName>
        <fullName evidence="1">Sin domain-containing protein</fullName>
    </recommendedName>
</protein>
<accession>A0ABR5AST5</accession>
<dbReference type="PROSITE" id="PS51500">
    <property type="entry name" value="SIN"/>
    <property type="match status" value="1"/>
</dbReference>
<sequence>MKKICRGIGQMESAKPLEDWLLLLMEAKKLGLTTEEVRCFLKQDLKAVKD</sequence>
<comment type="caution">
    <text evidence="2">The sequence shown here is derived from an EMBL/GenBank/DDBJ whole genome shotgun (WGS) entry which is preliminary data.</text>
</comment>
<dbReference type="Proteomes" id="UP000031982">
    <property type="component" value="Unassembled WGS sequence"/>
</dbReference>